<dbReference type="PROSITE" id="PS00598">
    <property type="entry name" value="CHROMO_1"/>
    <property type="match status" value="1"/>
</dbReference>
<name>A0A0M0JTM2_9EUKA</name>
<dbReference type="SMART" id="SM00298">
    <property type="entry name" value="CHROMO"/>
    <property type="match status" value="1"/>
</dbReference>
<dbReference type="InterPro" id="IPR000953">
    <property type="entry name" value="Chromo/chromo_shadow_dom"/>
</dbReference>
<organism evidence="5 6">
    <name type="scientific">Chrysochromulina tobinii</name>
    <dbReference type="NCBI Taxonomy" id="1460289"/>
    <lineage>
        <taxon>Eukaryota</taxon>
        <taxon>Haptista</taxon>
        <taxon>Haptophyta</taxon>
        <taxon>Prymnesiophyceae</taxon>
        <taxon>Prymnesiales</taxon>
        <taxon>Chrysochromulinaceae</taxon>
        <taxon>Chrysochromulina</taxon>
    </lineage>
</organism>
<gene>
    <name evidence="5" type="ORF">Ctob_011323</name>
</gene>
<feature type="compositionally biased region" description="Basic and acidic residues" evidence="3">
    <location>
        <begin position="208"/>
        <end position="217"/>
    </location>
</feature>
<keyword evidence="2" id="KW-0539">Nucleus</keyword>
<dbReference type="InterPro" id="IPR023780">
    <property type="entry name" value="Chromo_domain"/>
</dbReference>
<dbReference type="OrthoDB" id="1918685at2759"/>
<evidence type="ECO:0000256" key="3">
    <source>
        <dbReference type="SAM" id="MobiDB-lite"/>
    </source>
</evidence>
<dbReference type="Pfam" id="PF00385">
    <property type="entry name" value="Chromo"/>
    <property type="match status" value="1"/>
</dbReference>
<dbReference type="CDD" id="cd00024">
    <property type="entry name" value="CD_CSD"/>
    <property type="match status" value="1"/>
</dbReference>
<evidence type="ECO:0000259" key="4">
    <source>
        <dbReference type="PROSITE" id="PS50013"/>
    </source>
</evidence>
<feature type="domain" description="Chromo" evidence="4">
    <location>
        <begin position="93"/>
        <end position="140"/>
    </location>
</feature>
<comment type="caution">
    <text evidence="5">The sequence shown here is derived from an EMBL/GenBank/DDBJ whole genome shotgun (WGS) entry which is preliminary data.</text>
</comment>
<dbReference type="Proteomes" id="UP000037460">
    <property type="component" value="Unassembled WGS sequence"/>
</dbReference>
<dbReference type="PROSITE" id="PS50013">
    <property type="entry name" value="CHROMO_2"/>
    <property type="match status" value="1"/>
</dbReference>
<dbReference type="EMBL" id="JWZX01002308">
    <property type="protein sequence ID" value="KOO30026.1"/>
    <property type="molecule type" value="Genomic_DNA"/>
</dbReference>
<evidence type="ECO:0000256" key="1">
    <source>
        <dbReference type="ARBA" id="ARBA00004123"/>
    </source>
</evidence>
<dbReference type="AlphaFoldDB" id="A0A0M0JTM2"/>
<evidence type="ECO:0000313" key="6">
    <source>
        <dbReference type="Proteomes" id="UP000037460"/>
    </source>
</evidence>
<proteinExistence type="predicted"/>
<feature type="compositionally biased region" description="Acidic residues" evidence="3">
    <location>
        <begin position="196"/>
        <end position="207"/>
    </location>
</feature>
<protein>
    <submittedName>
        <fullName evidence="5">Protein cec-1</fullName>
    </submittedName>
</protein>
<dbReference type="Gene3D" id="2.40.50.40">
    <property type="match status" value="1"/>
</dbReference>
<dbReference type="InterPro" id="IPR023779">
    <property type="entry name" value="Chromodomain_CS"/>
</dbReference>
<reference evidence="6" key="1">
    <citation type="journal article" date="2015" name="PLoS Genet.">
        <title>Genome Sequence and Transcriptome Analyses of Chrysochromulina tobin: Metabolic Tools for Enhanced Algal Fitness in the Prominent Order Prymnesiales (Haptophyceae).</title>
        <authorList>
            <person name="Hovde B.T."/>
            <person name="Deodato C.R."/>
            <person name="Hunsperger H.M."/>
            <person name="Ryken S.A."/>
            <person name="Yost W."/>
            <person name="Jha R.K."/>
            <person name="Patterson J."/>
            <person name="Monnat R.J. Jr."/>
            <person name="Barlow S.B."/>
            <person name="Starkenburg S.R."/>
            <person name="Cattolico R.A."/>
        </authorList>
    </citation>
    <scope>NUCLEOTIDE SEQUENCE</scope>
    <source>
        <strain evidence="6">CCMP291</strain>
    </source>
</reference>
<dbReference type="SUPFAM" id="SSF54160">
    <property type="entry name" value="Chromo domain-like"/>
    <property type="match status" value="1"/>
</dbReference>
<evidence type="ECO:0000313" key="5">
    <source>
        <dbReference type="EMBL" id="KOO30026.1"/>
    </source>
</evidence>
<dbReference type="GO" id="GO:0005634">
    <property type="term" value="C:nucleus"/>
    <property type="evidence" value="ECO:0007669"/>
    <property type="project" value="UniProtKB-SubCell"/>
</dbReference>
<evidence type="ECO:0000256" key="2">
    <source>
        <dbReference type="ARBA" id="ARBA00023242"/>
    </source>
</evidence>
<feature type="region of interest" description="Disordered" evidence="3">
    <location>
        <begin position="147"/>
        <end position="258"/>
    </location>
</feature>
<dbReference type="InterPro" id="IPR016197">
    <property type="entry name" value="Chromo-like_dom_sf"/>
</dbReference>
<keyword evidence="6" id="KW-1185">Reference proteome</keyword>
<feature type="compositionally biased region" description="Gly residues" evidence="3">
    <location>
        <begin position="169"/>
        <end position="180"/>
    </location>
</feature>
<accession>A0A0M0JTM2</accession>
<comment type="subcellular location">
    <subcellularLocation>
        <location evidence="1">Nucleus</location>
    </subcellularLocation>
</comment>
<sequence length="288" mass="30356">MDGSYGIRYNDGDFEAAVLPMYLRPSCRPLTSLEMQMADVVSTSASVAIALGASMAADVPAVVAIGKEPERPPMNAKDSQLLVFTDVDGHGVYRVEKLLAARPKGKSSREFLVRWLGYSAADDSWEPATSILDPSLIVAFDLQAAPTTQARGKRPWPGNGGPEEEQGSKGPGCGSSGLDGTGSIQQPDETRRDGANNDDGDDVEDSGDDHTHARDDETPYQVEACSDSSDEDRSIIPPPPGRSRTGSHPSLDYRDRTSSAPACHTFLALSACGTIILSSSASASVPGS</sequence>